<organism evidence="1 2">
    <name type="scientific">Orbus sasakiae</name>
    <dbReference type="NCBI Taxonomy" id="1078475"/>
    <lineage>
        <taxon>Bacteria</taxon>
        <taxon>Pseudomonadati</taxon>
        <taxon>Pseudomonadota</taxon>
        <taxon>Gammaproteobacteria</taxon>
        <taxon>Orbales</taxon>
        <taxon>Orbaceae</taxon>
        <taxon>Orbus</taxon>
    </lineage>
</organism>
<dbReference type="RefSeq" id="WP_345487897.1">
    <property type="nucleotide sequence ID" value="NZ_BAABHY010000001.1"/>
</dbReference>
<accession>A0ABP9MYS5</accession>
<keyword evidence="2" id="KW-1185">Reference proteome</keyword>
<comment type="caution">
    <text evidence="1">The sequence shown here is derived from an EMBL/GenBank/DDBJ whole genome shotgun (WGS) entry which is preliminary data.</text>
</comment>
<evidence type="ECO:0000313" key="2">
    <source>
        <dbReference type="Proteomes" id="UP001500171"/>
    </source>
</evidence>
<dbReference type="Proteomes" id="UP001500171">
    <property type="component" value="Unassembled WGS sequence"/>
</dbReference>
<name>A0ABP9MYS5_9GAMM</name>
<gene>
    <name evidence="1" type="ORF">GCM10023211_02450</name>
</gene>
<protein>
    <submittedName>
        <fullName evidence="1">Uncharacterized protein</fullName>
    </submittedName>
</protein>
<proteinExistence type="predicted"/>
<reference evidence="2" key="1">
    <citation type="journal article" date="2019" name="Int. J. Syst. Evol. Microbiol.">
        <title>The Global Catalogue of Microorganisms (GCM) 10K type strain sequencing project: providing services to taxonomists for standard genome sequencing and annotation.</title>
        <authorList>
            <consortium name="The Broad Institute Genomics Platform"/>
            <consortium name="The Broad Institute Genome Sequencing Center for Infectious Disease"/>
            <person name="Wu L."/>
            <person name="Ma J."/>
        </authorList>
    </citation>
    <scope>NUCLEOTIDE SEQUENCE [LARGE SCALE GENOMIC DNA]</scope>
    <source>
        <strain evidence="2">JCM 18050</strain>
    </source>
</reference>
<sequence length="191" mass="22062">MKIITIGKIGTNQTIQHAIYQWDDVKIEKVGMVEDEVKNTIESKTYKYYTLPDGTIPDNPSRWQSSDIPNLPDGYIIINEIPEDINNKIITEIGTWIALPEPIPQRLSRYQIITVLKDLIIKDNMSLYKLSDQYIKTLDTSIAENDEVVDAWIMASEFNRYSSVILMIQREHDLTELQLDEIFIKGAKITE</sequence>
<dbReference type="EMBL" id="BAABHY010000001">
    <property type="protein sequence ID" value="GAA5104579.1"/>
    <property type="molecule type" value="Genomic_DNA"/>
</dbReference>
<evidence type="ECO:0000313" key="1">
    <source>
        <dbReference type="EMBL" id="GAA5104579.1"/>
    </source>
</evidence>